<sequence length="66" mass="7428">MVKVIQSFKLGVDNSTANHSPPFHWHNFQKDETDSIINCELSKSQRAGNRGLDAEMSRQRDGELGV</sequence>
<keyword evidence="3" id="KW-1185">Reference proteome</keyword>
<evidence type="ECO:0000313" key="3">
    <source>
        <dbReference type="Proteomes" id="UP000222788"/>
    </source>
</evidence>
<evidence type="ECO:0000256" key="1">
    <source>
        <dbReference type="SAM" id="MobiDB-lite"/>
    </source>
</evidence>
<reference evidence="2 3" key="2">
    <citation type="journal article" date="2013" name="IMA Fungus">
        <title>IMA Genome-F 1: Ceratocystis fimbriata: Draft nuclear genome sequence for the plant pathogen, Ceratocystis fimbriata.</title>
        <authorList>
            <person name="Wilken P.M."/>
            <person name="Steenkamp E.T."/>
            <person name="Wingfield M.J."/>
            <person name="de Beer Z.W."/>
            <person name="Wingfield B.D."/>
        </authorList>
    </citation>
    <scope>NUCLEOTIDE SEQUENCE [LARGE SCALE GENOMIC DNA]</scope>
    <source>
        <strain evidence="2 3">CBS 114723</strain>
    </source>
</reference>
<comment type="caution">
    <text evidence="2">The sequence shown here is derived from an EMBL/GenBank/DDBJ whole genome shotgun (WGS) entry which is preliminary data.</text>
</comment>
<feature type="compositionally biased region" description="Basic and acidic residues" evidence="1">
    <location>
        <begin position="52"/>
        <end position="66"/>
    </location>
</feature>
<accession>A0A2C5WUB2</accession>
<dbReference type="Proteomes" id="UP000222788">
    <property type="component" value="Unassembled WGS sequence"/>
</dbReference>
<evidence type="ECO:0000313" key="2">
    <source>
        <dbReference type="EMBL" id="PHH49214.1"/>
    </source>
</evidence>
<organism evidence="2 3">
    <name type="scientific">Ceratocystis fimbriata CBS 114723</name>
    <dbReference type="NCBI Taxonomy" id="1035309"/>
    <lineage>
        <taxon>Eukaryota</taxon>
        <taxon>Fungi</taxon>
        <taxon>Dikarya</taxon>
        <taxon>Ascomycota</taxon>
        <taxon>Pezizomycotina</taxon>
        <taxon>Sordariomycetes</taxon>
        <taxon>Hypocreomycetidae</taxon>
        <taxon>Microascales</taxon>
        <taxon>Ceratocystidaceae</taxon>
        <taxon>Ceratocystis</taxon>
    </lineage>
</organism>
<dbReference type="AlphaFoldDB" id="A0A2C5WUB2"/>
<dbReference type="EMBL" id="APWK03000242">
    <property type="protein sequence ID" value="PHH49214.1"/>
    <property type="molecule type" value="Genomic_DNA"/>
</dbReference>
<reference evidence="2 3" key="1">
    <citation type="journal article" date="2013" name="Fungal Biol.">
        <title>Analysis of microsatellite markers in the genome of the plant pathogen Ceratocystis fimbriata.</title>
        <authorList>
            <person name="Simpson M.C."/>
            <person name="Wilken P.M."/>
            <person name="Coetzee M.P."/>
            <person name="Wingfield M.J."/>
            <person name="Wingfield B.D."/>
        </authorList>
    </citation>
    <scope>NUCLEOTIDE SEQUENCE [LARGE SCALE GENOMIC DNA]</scope>
    <source>
        <strain evidence="2 3">CBS 114723</strain>
    </source>
</reference>
<name>A0A2C5WUB2_9PEZI</name>
<gene>
    <name evidence="2" type="ORF">CFIMG_007872RA00001</name>
</gene>
<feature type="region of interest" description="Disordered" evidence="1">
    <location>
        <begin position="44"/>
        <end position="66"/>
    </location>
</feature>
<proteinExistence type="predicted"/>
<protein>
    <submittedName>
        <fullName evidence="2">Uncharacterized protein</fullName>
    </submittedName>
</protein>